<dbReference type="KEGG" id="vg:77924010"/>
<dbReference type="GeneID" id="77924010"/>
<protein>
    <submittedName>
        <fullName evidence="1">Uncharacterized protein</fullName>
    </submittedName>
</protein>
<evidence type="ECO:0000313" key="1">
    <source>
        <dbReference type="EMBL" id="QPX62631.1"/>
    </source>
</evidence>
<sequence length="78" mass="8270">MAKPQEIIIPVKIEIVPDPQSKDKAHSIVAEAIGAGSACWENLEDAGVFQSERAAAVVDAAMEALHKHYHLIPKGGNG</sequence>
<dbReference type="RefSeq" id="YP_010648573.1">
    <property type="nucleotide sequence ID" value="NC_070760.1"/>
</dbReference>
<accession>A0A7T3KCB7</accession>
<organism evidence="1 2">
    <name type="scientific">Arthrobacter phage Wollypog</name>
    <dbReference type="NCBI Taxonomy" id="2790985"/>
    <lineage>
        <taxon>Viruses</taxon>
        <taxon>Duplodnaviria</taxon>
        <taxon>Heunggongvirae</taxon>
        <taxon>Uroviricota</taxon>
        <taxon>Caudoviricetes</taxon>
        <taxon>Wollypogvirus</taxon>
        <taxon>Wollypogvirus wollypog</taxon>
    </lineage>
</organism>
<evidence type="ECO:0000313" key="2">
    <source>
        <dbReference type="Proteomes" id="UP000595472"/>
    </source>
</evidence>
<dbReference type="Proteomes" id="UP000595472">
    <property type="component" value="Segment"/>
</dbReference>
<name>A0A7T3KCB7_9CAUD</name>
<reference evidence="1 2" key="1">
    <citation type="submission" date="2020-10" db="EMBL/GenBank/DDBJ databases">
        <authorList>
            <person name="Abad L.A."/>
            <person name="Alter J."/>
            <person name="Becerra C.Y."/>
            <person name="Boehle J."/>
            <person name="Bustos B."/>
            <person name="Connatser B.I."/>
            <person name="Cutright B."/>
            <person name="Gavin J."/>
            <person name="Gomez A.P."/>
            <person name="Grabar K."/>
            <person name="Hur E.Y."/>
            <person name="Ioh M.T."/>
            <person name="Joya-Campos L."/>
            <person name="Lauhon H.N."/>
            <person name="Lee S."/>
            <person name="Maranan R.T."/>
            <person name="Park Y.G."/>
            <person name="Priest M."/>
            <person name="Samuels S.O."/>
            <person name="Sarameh Y.J."/>
            <person name="Schreiber J.M."/>
            <person name="Shepard L."/>
            <person name="Sheth K.J."/>
            <person name="Silva C.A."/>
            <person name="Smyers G.M."/>
            <person name="Tam S."/>
            <person name="Tamura C.M."/>
            <person name="Wucher D.E."/>
            <person name="Donachie S.P."/>
            <person name="Reed F.A."/>
            <person name="Palecanda S."/>
            <person name="Chong R.A."/>
            <person name="Porter M.L."/>
            <person name="Garlena R.A."/>
            <person name="Russell D.A."/>
            <person name="Jacobs-Sera D."/>
            <person name="Hatfull G.F."/>
        </authorList>
    </citation>
    <scope>NUCLEOTIDE SEQUENCE [LARGE SCALE GENOMIC DNA]</scope>
</reference>
<keyword evidence="2" id="KW-1185">Reference proteome</keyword>
<gene>
    <name evidence="1" type="primary">82</name>
    <name evidence="1" type="ORF">SEA_WOLLYPOG_82</name>
</gene>
<dbReference type="EMBL" id="MW055913">
    <property type="protein sequence ID" value="QPX62631.1"/>
    <property type="molecule type" value="Genomic_DNA"/>
</dbReference>
<proteinExistence type="predicted"/>